<protein>
    <submittedName>
        <fullName evidence="1">Uncharacterized protein</fullName>
    </submittedName>
</protein>
<dbReference type="EMBL" id="JACGWO010000011">
    <property type="protein sequence ID" value="KAK4415978.1"/>
    <property type="molecule type" value="Genomic_DNA"/>
</dbReference>
<dbReference type="Proteomes" id="UP001293254">
    <property type="component" value="Unassembled WGS sequence"/>
</dbReference>
<evidence type="ECO:0000313" key="2">
    <source>
        <dbReference type="Proteomes" id="UP001293254"/>
    </source>
</evidence>
<comment type="caution">
    <text evidence="1">The sequence shown here is derived from an EMBL/GenBank/DDBJ whole genome shotgun (WGS) entry which is preliminary data.</text>
</comment>
<name>A0AAE1XR33_9LAMI</name>
<sequence length="183" mass="20782">MVGHIPTYHDPPPTSVFVGSLPAIDTILVTANWSYPTGVNSILNLVSKLRRLKQCLEHWNRSYFGDIFESLQQGKDAVSTAERVYDVVPSNANLIELNHCTTQWQHALAVEEDYWRQKSACKWVLQGERNTRYFHSLVKKKRPCTLISFIMDGDHTLTANDDIRPSGAAFYHQLLTATNPAPR</sequence>
<reference evidence="1" key="2">
    <citation type="journal article" date="2024" name="Plant">
        <title>Genomic evolution and insights into agronomic trait innovations of Sesamum species.</title>
        <authorList>
            <person name="Miao H."/>
            <person name="Wang L."/>
            <person name="Qu L."/>
            <person name="Liu H."/>
            <person name="Sun Y."/>
            <person name="Le M."/>
            <person name="Wang Q."/>
            <person name="Wei S."/>
            <person name="Zheng Y."/>
            <person name="Lin W."/>
            <person name="Duan Y."/>
            <person name="Cao H."/>
            <person name="Xiong S."/>
            <person name="Wang X."/>
            <person name="Wei L."/>
            <person name="Li C."/>
            <person name="Ma Q."/>
            <person name="Ju M."/>
            <person name="Zhao R."/>
            <person name="Li G."/>
            <person name="Mu C."/>
            <person name="Tian Q."/>
            <person name="Mei H."/>
            <person name="Zhang T."/>
            <person name="Gao T."/>
            <person name="Zhang H."/>
        </authorList>
    </citation>
    <scope>NUCLEOTIDE SEQUENCE</scope>
    <source>
        <strain evidence="1">3651</strain>
    </source>
</reference>
<keyword evidence="2" id="KW-1185">Reference proteome</keyword>
<gene>
    <name evidence="1" type="ORF">Salat_2705200</name>
</gene>
<proteinExistence type="predicted"/>
<accession>A0AAE1XR33</accession>
<reference evidence="1" key="1">
    <citation type="submission" date="2020-06" db="EMBL/GenBank/DDBJ databases">
        <authorList>
            <person name="Li T."/>
            <person name="Hu X."/>
            <person name="Zhang T."/>
            <person name="Song X."/>
            <person name="Zhang H."/>
            <person name="Dai N."/>
            <person name="Sheng W."/>
            <person name="Hou X."/>
            <person name="Wei L."/>
        </authorList>
    </citation>
    <scope>NUCLEOTIDE SEQUENCE</scope>
    <source>
        <strain evidence="1">3651</strain>
        <tissue evidence="1">Leaf</tissue>
    </source>
</reference>
<organism evidence="1 2">
    <name type="scientific">Sesamum alatum</name>
    <dbReference type="NCBI Taxonomy" id="300844"/>
    <lineage>
        <taxon>Eukaryota</taxon>
        <taxon>Viridiplantae</taxon>
        <taxon>Streptophyta</taxon>
        <taxon>Embryophyta</taxon>
        <taxon>Tracheophyta</taxon>
        <taxon>Spermatophyta</taxon>
        <taxon>Magnoliopsida</taxon>
        <taxon>eudicotyledons</taxon>
        <taxon>Gunneridae</taxon>
        <taxon>Pentapetalae</taxon>
        <taxon>asterids</taxon>
        <taxon>lamiids</taxon>
        <taxon>Lamiales</taxon>
        <taxon>Pedaliaceae</taxon>
        <taxon>Sesamum</taxon>
    </lineage>
</organism>
<dbReference type="AlphaFoldDB" id="A0AAE1XR33"/>
<evidence type="ECO:0000313" key="1">
    <source>
        <dbReference type="EMBL" id="KAK4415978.1"/>
    </source>
</evidence>